<reference evidence="3" key="1">
    <citation type="journal article" date="2014" name="Science">
        <title>Ancient hybridizations among the ancestral genomes of bread wheat.</title>
        <authorList>
            <consortium name="International Wheat Genome Sequencing Consortium,"/>
            <person name="Marcussen T."/>
            <person name="Sandve S.R."/>
            <person name="Heier L."/>
            <person name="Spannagl M."/>
            <person name="Pfeifer M."/>
            <person name="Jakobsen K.S."/>
            <person name="Wulff B.B."/>
            <person name="Steuernagel B."/>
            <person name="Mayer K.F."/>
            <person name="Olsen O.A."/>
        </authorList>
    </citation>
    <scope>NUCLEOTIDE SEQUENCE [LARGE SCALE GENOMIC DNA]</scope>
    <source>
        <strain evidence="3">cv. AL8/78</strain>
    </source>
</reference>
<dbReference type="OMA" id="NSAGHCM"/>
<sequence>MDGKKKVPPPRPVTVAKKKMPVSDWLACGWALLSACAIALGHYHRLFCSQATLIVRCGSVELTGKKAIYFSALWIGALCCAASQAAAAALALLLPRRHRWVSREDLAFLAVVLNSAGHCMYNGSVYILRRGDYFTVASLWFWVGDIISSLLLQGEE</sequence>
<name>A0A453D8G8_AEGTS</name>
<feature type="transmembrane region" description="Helical" evidence="1">
    <location>
        <begin position="106"/>
        <end position="127"/>
    </location>
</feature>
<keyword evidence="1" id="KW-0472">Membrane</keyword>
<reference evidence="3" key="2">
    <citation type="journal article" date="2017" name="Nat. Plants">
        <title>The Aegilops tauschii genome reveals multiple impacts of transposons.</title>
        <authorList>
            <person name="Zhao G."/>
            <person name="Zou C."/>
            <person name="Li K."/>
            <person name="Wang K."/>
            <person name="Li T."/>
            <person name="Gao L."/>
            <person name="Zhang X."/>
            <person name="Wang H."/>
            <person name="Yang Z."/>
            <person name="Liu X."/>
            <person name="Jiang W."/>
            <person name="Mao L."/>
            <person name="Kong X."/>
            <person name="Jiao Y."/>
            <person name="Jia J."/>
        </authorList>
    </citation>
    <scope>NUCLEOTIDE SEQUENCE [LARGE SCALE GENOMIC DNA]</scope>
    <source>
        <strain evidence="3">cv. AL8/78</strain>
    </source>
</reference>
<reference evidence="2" key="5">
    <citation type="journal article" date="2021" name="G3 (Bethesda)">
        <title>Aegilops tauschii genome assembly Aet v5.0 features greater sequence contiguity and improved annotation.</title>
        <authorList>
            <person name="Wang L."/>
            <person name="Zhu T."/>
            <person name="Rodriguez J.C."/>
            <person name="Deal K.R."/>
            <person name="Dubcovsky J."/>
            <person name="McGuire P.E."/>
            <person name="Lux T."/>
            <person name="Spannagl M."/>
            <person name="Mayer K.F.X."/>
            <person name="Baldrich P."/>
            <person name="Meyers B.C."/>
            <person name="Huo N."/>
            <person name="Gu Y.Q."/>
            <person name="Zhou H."/>
            <person name="Devos K.M."/>
            <person name="Bennetzen J.L."/>
            <person name="Unver T."/>
            <person name="Budak H."/>
            <person name="Gulick P.J."/>
            <person name="Galiba G."/>
            <person name="Kalapos B."/>
            <person name="Nelson D.R."/>
            <person name="Li P."/>
            <person name="You F.M."/>
            <person name="Luo M.C."/>
            <person name="Dvorak J."/>
        </authorList>
    </citation>
    <scope>NUCLEOTIDE SEQUENCE [LARGE SCALE GENOMIC DNA]</scope>
    <source>
        <strain evidence="2">cv. AL8/78</strain>
    </source>
</reference>
<dbReference type="Gramene" id="AET2Gv21136700.1">
    <property type="protein sequence ID" value="AET2Gv21136700.1"/>
    <property type="gene ID" value="AET2Gv21136700"/>
</dbReference>
<keyword evidence="1" id="KW-1133">Transmembrane helix</keyword>
<dbReference type="KEGG" id="ats:120974728"/>
<reference evidence="2" key="4">
    <citation type="submission" date="2019-03" db="UniProtKB">
        <authorList>
            <consortium name="EnsemblPlants"/>
        </authorList>
    </citation>
    <scope>IDENTIFICATION</scope>
</reference>
<dbReference type="GeneID" id="120974728"/>
<feature type="transmembrane region" description="Helical" evidence="1">
    <location>
        <begin position="68"/>
        <end position="94"/>
    </location>
</feature>
<evidence type="ECO:0000313" key="3">
    <source>
        <dbReference type="Proteomes" id="UP000015105"/>
    </source>
</evidence>
<dbReference type="AlphaFoldDB" id="A0A453D8G8"/>
<feature type="transmembrane region" description="Helical" evidence="1">
    <location>
        <begin position="133"/>
        <end position="152"/>
    </location>
</feature>
<dbReference type="EnsemblPlants" id="AET2Gv21136700.1">
    <property type="protein sequence ID" value="AET2Gv21136700.1"/>
    <property type="gene ID" value="AET2Gv21136700"/>
</dbReference>
<feature type="transmembrane region" description="Helical" evidence="1">
    <location>
        <begin position="21"/>
        <end position="43"/>
    </location>
</feature>
<organism evidence="2 3">
    <name type="scientific">Aegilops tauschii subsp. strangulata</name>
    <name type="common">Goatgrass</name>
    <dbReference type="NCBI Taxonomy" id="200361"/>
    <lineage>
        <taxon>Eukaryota</taxon>
        <taxon>Viridiplantae</taxon>
        <taxon>Streptophyta</taxon>
        <taxon>Embryophyta</taxon>
        <taxon>Tracheophyta</taxon>
        <taxon>Spermatophyta</taxon>
        <taxon>Magnoliopsida</taxon>
        <taxon>Liliopsida</taxon>
        <taxon>Poales</taxon>
        <taxon>Poaceae</taxon>
        <taxon>BOP clade</taxon>
        <taxon>Pooideae</taxon>
        <taxon>Triticodae</taxon>
        <taxon>Triticeae</taxon>
        <taxon>Triticinae</taxon>
        <taxon>Aegilops</taxon>
    </lineage>
</organism>
<protein>
    <submittedName>
        <fullName evidence="2">Uncharacterized protein</fullName>
    </submittedName>
</protein>
<reference evidence="2" key="3">
    <citation type="journal article" date="2017" name="Nature">
        <title>Genome sequence of the progenitor of the wheat D genome Aegilops tauschii.</title>
        <authorList>
            <person name="Luo M.C."/>
            <person name="Gu Y.Q."/>
            <person name="Puiu D."/>
            <person name="Wang H."/>
            <person name="Twardziok S.O."/>
            <person name="Deal K.R."/>
            <person name="Huo N."/>
            <person name="Zhu T."/>
            <person name="Wang L."/>
            <person name="Wang Y."/>
            <person name="McGuire P.E."/>
            <person name="Liu S."/>
            <person name="Long H."/>
            <person name="Ramasamy R.K."/>
            <person name="Rodriguez J.C."/>
            <person name="Van S.L."/>
            <person name="Yuan L."/>
            <person name="Wang Z."/>
            <person name="Xia Z."/>
            <person name="Xiao L."/>
            <person name="Anderson O.D."/>
            <person name="Ouyang S."/>
            <person name="Liang Y."/>
            <person name="Zimin A.V."/>
            <person name="Pertea G."/>
            <person name="Qi P."/>
            <person name="Bennetzen J.L."/>
            <person name="Dai X."/>
            <person name="Dawson M.W."/>
            <person name="Muller H.G."/>
            <person name="Kugler K."/>
            <person name="Rivarola-Duarte L."/>
            <person name="Spannagl M."/>
            <person name="Mayer K.F.X."/>
            <person name="Lu F.H."/>
            <person name="Bevan M.W."/>
            <person name="Leroy P."/>
            <person name="Li P."/>
            <person name="You F.M."/>
            <person name="Sun Q."/>
            <person name="Liu Z."/>
            <person name="Lyons E."/>
            <person name="Wicker T."/>
            <person name="Salzberg S.L."/>
            <person name="Devos K.M."/>
            <person name="Dvorak J."/>
        </authorList>
    </citation>
    <scope>NUCLEOTIDE SEQUENCE [LARGE SCALE GENOMIC DNA]</scope>
    <source>
        <strain evidence="2">cv. AL8/78</strain>
    </source>
</reference>
<evidence type="ECO:0000313" key="2">
    <source>
        <dbReference type="EnsemblPlants" id="AET2Gv21136700.1"/>
    </source>
</evidence>
<dbReference type="RefSeq" id="XP_045089756.1">
    <property type="nucleotide sequence ID" value="XM_045233821.2"/>
</dbReference>
<dbReference type="EnsemblPlants" id="AET2Gv21136700.3">
    <property type="protein sequence ID" value="AET2Gv21136700.3"/>
    <property type="gene ID" value="AET2Gv21136700"/>
</dbReference>
<accession>A0A453D8G8</accession>
<keyword evidence="1" id="KW-0812">Transmembrane</keyword>
<dbReference type="Proteomes" id="UP000015105">
    <property type="component" value="Chromosome 2D"/>
</dbReference>
<evidence type="ECO:0000256" key="1">
    <source>
        <dbReference type="SAM" id="Phobius"/>
    </source>
</evidence>
<dbReference type="Gramene" id="AET2Gv21136700.3">
    <property type="protein sequence ID" value="AET2Gv21136700.3"/>
    <property type="gene ID" value="AET2Gv21136700"/>
</dbReference>
<proteinExistence type="predicted"/>
<keyword evidence="3" id="KW-1185">Reference proteome</keyword>